<accession>A0A366EM50</accession>
<protein>
    <submittedName>
        <fullName evidence="2">Uncharacterized protein</fullName>
    </submittedName>
</protein>
<evidence type="ECO:0000313" key="3">
    <source>
        <dbReference type="Proteomes" id="UP000253529"/>
    </source>
</evidence>
<dbReference type="EMBL" id="QNRK01000044">
    <property type="protein sequence ID" value="RBP03458.1"/>
    <property type="molecule type" value="Genomic_DNA"/>
</dbReference>
<evidence type="ECO:0000313" key="2">
    <source>
        <dbReference type="EMBL" id="RBP03458.1"/>
    </source>
</evidence>
<evidence type="ECO:0000256" key="1">
    <source>
        <dbReference type="SAM" id="MobiDB-lite"/>
    </source>
</evidence>
<name>A0A366EM50_9HYPH</name>
<keyword evidence="3" id="KW-1185">Reference proteome</keyword>
<sequence>MFAAAAVASTPSLDPRAARLEKFRREQLIVDYLNRGVSVAEIAVRIGVGEKRIRAVIRDILARRAPAPPDEFLAIQTSRLNEALLVAYSAMTNANLEAVDRPQDKPSRLDAPAEGAMAFGAALLRRAYLPSPSLRGAKRRSNPRRRLRPFCRDCSVLCSQRSPRDGVAVHEPQQQRKRPLDRRASLAMTAVFGVHPGSCRRAEFRPQAVESLAFAPGISAAPAGVPREAARVGGRQRRAPPVRGPRGRRPVRRRRAPPQWIASRRRGRR</sequence>
<comment type="caution">
    <text evidence="2">The sequence shown here is derived from an EMBL/GenBank/DDBJ whole genome shotgun (WGS) entry which is preliminary data.</text>
</comment>
<feature type="region of interest" description="Disordered" evidence="1">
    <location>
        <begin position="224"/>
        <end position="269"/>
    </location>
</feature>
<dbReference type="AlphaFoldDB" id="A0A366EM50"/>
<organism evidence="2 3">
    <name type="scientific">Roseiarcus fermentans</name>
    <dbReference type="NCBI Taxonomy" id="1473586"/>
    <lineage>
        <taxon>Bacteria</taxon>
        <taxon>Pseudomonadati</taxon>
        <taxon>Pseudomonadota</taxon>
        <taxon>Alphaproteobacteria</taxon>
        <taxon>Hyphomicrobiales</taxon>
        <taxon>Roseiarcaceae</taxon>
        <taxon>Roseiarcus</taxon>
    </lineage>
</organism>
<feature type="compositionally biased region" description="Basic residues" evidence="1">
    <location>
        <begin position="234"/>
        <end position="256"/>
    </location>
</feature>
<proteinExistence type="predicted"/>
<gene>
    <name evidence="2" type="ORF">DFR50_14414</name>
</gene>
<dbReference type="Proteomes" id="UP000253529">
    <property type="component" value="Unassembled WGS sequence"/>
</dbReference>
<reference evidence="2 3" key="1">
    <citation type="submission" date="2018-06" db="EMBL/GenBank/DDBJ databases">
        <title>Genomic Encyclopedia of Type Strains, Phase IV (KMG-IV): sequencing the most valuable type-strain genomes for metagenomic binning, comparative biology and taxonomic classification.</title>
        <authorList>
            <person name="Goeker M."/>
        </authorList>
    </citation>
    <scope>NUCLEOTIDE SEQUENCE [LARGE SCALE GENOMIC DNA]</scope>
    <source>
        <strain evidence="2 3">DSM 24875</strain>
    </source>
</reference>